<accession>A0A369QSC6</accession>
<evidence type="ECO:0000313" key="2">
    <source>
        <dbReference type="Proteomes" id="UP000253919"/>
    </source>
</evidence>
<sequence length="36" mass="4075">MFKLCPDDVVLEVFCFLLTLVQPDPELLLSGHNINT</sequence>
<keyword evidence="2" id="KW-1185">Reference proteome</keyword>
<dbReference type="Proteomes" id="UP000253919">
    <property type="component" value="Unassembled WGS sequence"/>
</dbReference>
<dbReference type="EMBL" id="QASA01000001">
    <property type="protein sequence ID" value="RDC66226.1"/>
    <property type="molecule type" value="Genomic_DNA"/>
</dbReference>
<comment type="caution">
    <text evidence="1">The sequence shown here is derived from an EMBL/GenBank/DDBJ whole genome shotgun (WGS) entry which is preliminary data.</text>
</comment>
<name>A0A369QSC6_9BACT</name>
<dbReference type="AlphaFoldDB" id="A0A369QSC6"/>
<organism evidence="1 2">
    <name type="scientific">Adhaeribacter pallidiroseus</name>
    <dbReference type="NCBI Taxonomy" id="2072847"/>
    <lineage>
        <taxon>Bacteria</taxon>
        <taxon>Pseudomonadati</taxon>
        <taxon>Bacteroidota</taxon>
        <taxon>Cytophagia</taxon>
        <taxon>Cytophagales</taxon>
        <taxon>Hymenobacteraceae</taxon>
        <taxon>Adhaeribacter</taxon>
    </lineage>
</organism>
<evidence type="ECO:0000313" key="1">
    <source>
        <dbReference type="EMBL" id="RDC66226.1"/>
    </source>
</evidence>
<proteinExistence type="predicted"/>
<gene>
    <name evidence="1" type="ORF">AHMF7616_04857</name>
</gene>
<reference evidence="1 2" key="1">
    <citation type="submission" date="2018-04" db="EMBL/GenBank/DDBJ databases">
        <title>Adhaeribacter sp. HMF7616 genome sequencing and assembly.</title>
        <authorList>
            <person name="Kang H."/>
            <person name="Kang J."/>
            <person name="Cha I."/>
            <person name="Kim H."/>
            <person name="Joh K."/>
        </authorList>
    </citation>
    <scope>NUCLEOTIDE SEQUENCE [LARGE SCALE GENOMIC DNA]</scope>
    <source>
        <strain evidence="1 2">HMF7616</strain>
    </source>
</reference>
<protein>
    <submittedName>
        <fullName evidence="1">Uncharacterized protein</fullName>
    </submittedName>
</protein>